<protein>
    <recommendedName>
        <fullName evidence="9 19">3-dehydroquinate synthase</fullName>
        <shortName evidence="19">DHQS</shortName>
        <ecNumber evidence="8 19">4.2.3.4</ecNumber>
    </recommendedName>
</protein>
<evidence type="ECO:0000256" key="8">
    <source>
        <dbReference type="ARBA" id="ARBA00013031"/>
    </source>
</evidence>
<dbReference type="UniPathway" id="UPA00053">
    <property type="reaction ID" value="UER00085"/>
</dbReference>
<comment type="caution">
    <text evidence="22">The sequence shown here is derived from an EMBL/GenBank/DDBJ whole genome shotgun (WGS) entry which is preliminary data.</text>
</comment>
<comment type="caution">
    <text evidence="19">Lacks conserved residue(s) required for the propagation of feature annotation.</text>
</comment>
<feature type="binding site" evidence="19">
    <location>
        <position position="257"/>
    </location>
    <ligand>
        <name>Zn(2+)</name>
        <dbReference type="ChEBI" id="CHEBI:29105"/>
    </ligand>
</feature>
<evidence type="ECO:0000256" key="12">
    <source>
        <dbReference type="ARBA" id="ARBA00022723"/>
    </source>
</evidence>
<keyword evidence="13 19" id="KW-0547">Nucleotide-binding</keyword>
<dbReference type="Pfam" id="PF24621">
    <property type="entry name" value="DHQS_C"/>
    <property type="match status" value="1"/>
</dbReference>
<dbReference type="InterPro" id="IPR050071">
    <property type="entry name" value="Dehydroquinate_synthase"/>
</dbReference>
<keyword evidence="15 19" id="KW-0520">NAD</keyword>
<evidence type="ECO:0000256" key="18">
    <source>
        <dbReference type="ARBA" id="ARBA00023285"/>
    </source>
</evidence>
<evidence type="ECO:0000256" key="16">
    <source>
        <dbReference type="ARBA" id="ARBA00023141"/>
    </source>
</evidence>
<dbReference type="GO" id="GO:0005737">
    <property type="term" value="C:cytoplasm"/>
    <property type="evidence" value="ECO:0007669"/>
    <property type="project" value="UniProtKB-SubCell"/>
</dbReference>
<evidence type="ECO:0000256" key="6">
    <source>
        <dbReference type="ARBA" id="ARBA00004661"/>
    </source>
</evidence>
<dbReference type="PIRSF" id="PIRSF001455">
    <property type="entry name" value="DHQ_synth"/>
    <property type="match status" value="1"/>
</dbReference>
<keyword evidence="12 19" id="KW-0479">Metal-binding</keyword>
<evidence type="ECO:0000256" key="17">
    <source>
        <dbReference type="ARBA" id="ARBA00023239"/>
    </source>
</evidence>
<evidence type="ECO:0000256" key="9">
    <source>
        <dbReference type="ARBA" id="ARBA00017684"/>
    </source>
</evidence>
<dbReference type="KEGG" id="elq:Ga0102493_112752"/>
<evidence type="ECO:0000256" key="3">
    <source>
        <dbReference type="ARBA" id="ARBA00001947"/>
    </source>
</evidence>
<dbReference type="InterPro" id="IPR016037">
    <property type="entry name" value="DHQ_synth_AroB"/>
</dbReference>
<evidence type="ECO:0000256" key="14">
    <source>
        <dbReference type="ARBA" id="ARBA00022833"/>
    </source>
</evidence>
<keyword evidence="14 19" id="KW-0862">Zinc</keyword>
<comment type="cofactor">
    <cofactor evidence="3">
        <name>Zn(2+)</name>
        <dbReference type="ChEBI" id="CHEBI:29105"/>
    </cofactor>
</comment>
<accession>A0A074MZA5</accession>
<sequence>MTTNRQTVPVELAGRSYDVVIERGCVLQDFTRNAAPFLPQDTGRKAAFVTDANTHRLFAGRIEDSLTEAGLAAEWFIAEPGEGAKSWAVLERLTDWLLALGLTRSDHVFALGGGVVGDLTGFAAAVLKRGCGFVQIPTTLLAQVDSSVGGKTAINTAAGKNLIGAFHQPSIVLIDALVLDTLPDREMRAGYAEVLKYGLLGDADFFAWLEANGTAVLAREAEPLAHAIATSIAAKARIVAEDERETSGRRALLNLGHTFGHALEAETGFSDRLLHGEAVALGMVLAARYSARRGELAQEDAARTSRVIASAGLPSEIAALGMDCTGETLVDHMRHDKKMEGSGTLPFLLLRGIGEAHMARDVDLANVAAFLDEQLQAH</sequence>
<evidence type="ECO:0000256" key="1">
    <source>
        <dbReference type="ARBA" id="ARBA00001393"/>
    </source>
</evidence>
<dbReference type="GO" id="GO:0003856">
    <property type="term" value="F:3-dehydroquinate synthase activity"/>
    <property type="evidence" value="ECO:0007669"/>
    <property type="project" value="UniProtKB-UniRule"/>
</dbReference>
<dbReference type="EMBL" id="JMIX01000003">
    <property type="protein sequence ID" value="KEO98759.1"/>
    <property type="molecule type" value="Genomic_DNA"/>
</dbReference>
<feature type="binding site" evidence="19">
    <location>
        <begin position="138"/>
        <end position="139"/>
    </location>
    <ligand>
        <name>NAD(+)</name>
        <dbReference type="ChEBI" id="CHEBI:57540"/>
    </ligand>
</feature>
<dbReference type="EC" id="4.2.3.4" evidence="8 19"/>
<keyword evidence="11 19" id="KW-0028">Amino-acid biosynthesis</keyword>
<feature type="binding site" evidence="19">
    <location>
        <position position="193"/>
    </location>
    <ligand>
        <name>Zn(2+)</name>
        <dbReference type="ChEBI" id="CHEBI:29105"/>
    </ligand>
</feature>
<dbReference type="GO" id="GO:0000166">
    <property type="term" value="F:nucleotide binding"/>
    <property type="evidence" value="ECO:0007669"/>
    <property type="project" value="UniProtKB-KW"/>
</dbReference>
<dbReference type="HAMAP" id="MF_00110">
    <property type="entry name" value="DHQ_synthase"/>
    <property type="match status" value="1"/>
</dbReference>
<dbReference type="CDD" id="cd08195">
    <property type="entry name" value="DHQS"/>
    <property type="match status" value="1"/>
</dbReference>
<gene>
    <name evidence="19" type="primary">aroB</name>
    <name evidence="22" type="ORF">EH32_06535</name>
</gene>
<evidence type="ECO:0000259" key="20">
    <source>
        <dbReference type="Pfam" id="PF01761"/>
    </source>
</evidence>
<evidence type="ECO:0000259" key="21">
    <source>
        <dbReference type="Pfam" id="PF24621"/>
    </source>
</evidence>
<keyword evidence="16 19" id="KW-0057">Aromatic amino acid biosynthesis</keyword>
<evidence type="ECO:0000313" key="22">
    <source>
        <dbReference type="EMBL" id="KEO98759.1"/>
    </source>
</evidence>
<dbReference type="InterPro" id="IPR030963">
    <property type="entry name" value="DHQ_synth_fam"/>
</dbReference>
<dbReference type="InterPro" id="IPR030960">
    <property type="entry name" value="DHQS/DOIS_N"/>
</dbReference>
<dbReference type="Gene3D" id="1.20.1090.10">
    <property type="entry name" value="Dehydroquinate synthase-like - alpha domain"/>
    <property type="match status" value="1"/>
</dbReference>
<feature type="binding site" evidence="19">
    <location>
        <position position="275"/>
    </location>
    <ligand>
        <name>Zn(2+)</name>
        <dbReference type="ChEBI" id="CHEBI:29105"/>
    </ligand>
</feature>
<dbReference type="SUPFAM" id="SSF56796">
    <property type="entry name" value="Dehydroquinate synthase-like"/>
    <property type="match status" value="1"/>
</dbReference>
<dbReference type="PATRIC" id="fig|39960.10.peg.1847"/>
<feature type="binding site" evidence="19">
    <location>
        <position position="151"/>
    </location>
    <ligand>
        <name>NAD(+)</name>
        <dbReference type="ChEBI" id="CHEBI:57540"/>
    </ligand>
</feature>
<feature type="domain" description="3-dehydroquinate synthase N-terminal" evidence="20">
    <location>
        <begin position="77"/>
        <end position="188"/>
    </location>
</feature>
<dbReference type="GO" id="GO:0009073">
    <property type="term" value="P:aromatic amino acid family biosynthetic process"/>
    <property type="evidence" value="ECO:0007669"/>
    <property type="project" value="UniProtKB-KW"/>
</dbReference>
<evidence type="ECO:0000256" key="5">
    <source>
        <dbReference type="ARBA" id="ARBA00004496"/>
    </source>
</evidence>
<dbReference type="FunFam" id="3.40.50.1970:FF:000007">
    <property type="entry name" value="Pentafunctional AROM polypeptide"/>
    <property type="match status" value="1"/>
</dbReference>
<keyword evidence="18 19" id="KW-0170">Cobalt</keyword>
<dbReference type="AlphaFoldDB" id="A0A074MZA5"/>
<evidence type="ECO:0000256" key="7">
    <source>
        <dbReference type="ARBA" id="ARBA00005412"/>
    </source>
</evidence>
<evidence type="ECO:0000256" key="15">
    <source>
        <dbReference type="ARBA" id="ARBA00023027"/>
    </source>
</evidence>
<dbReference type="PANTHER" id="PTHR43622">
    <property type="entry name" value="3-DEHYDROQUINATE SYNTHASE"/>
    <property type="match status" value="1"/>
</dbReference>
<dbReference type="RefSeq" id="WP_034901086.1">
    <property type="nucleotide sequence ID" value="NZ_CP017057.1"/>
</dbReference>
<keyword evidence="17 19" id="KW-0456">Lyase</keyword>
<evidence type="ECO:0000256" key="4">
    <source>
        <dbReference type="ARBA" id="ARBA00003485"/>
    </source>
</evidence>
<evidence type="ECO:0000256" key="13">
    <source>
        <dbReference type="ARBA" id="ARBA00022741"/>
    </source>
</evidence>
<dbReference type="GO" id="GO:0009423">
    <property type="term" value="P:chorismate biosynthetic process"/>
    <property type="evidence" value="ECO:0007669"/>
    <property type="project" value="UniProtKB-UniRule"/>
</dbReference>
<comment type="subcellular location">
    <subcellularLocation>
        <location evidence="5 19">Cytoplasm</location>
    </subcellularLocation>
</comment>
<keyword evidence="10 19" id="KW-0963">Cytoplasm</keyword>
<dbReference type="InterPro" id="IPR056179">
    <property type="entry name" value="DHQS_C"/>
</dbReference>
<dbReference type="OrthoDB" id="9806583at2"/>
<organism evidence="22 23">
    <name type="scientific">Erythrobacter litoralis</name>
    <dbReference type="NCBI Taxonomy" id="39960"/>
    <lineage>
        <taxon>Bacteria</taxon>
        <taxon>Pseudomonadati</taxon>
        <taxon>Pseudomonadota</taxon>
        <taxon>Alphaproteobacteria</taxon>
        <taxon>Sphingomonadales</taxon>
        <taxon>Erythrobacteraceae</taxon>
        <taxon>Erythrobacter/Porphyrobacter group</taxon>
        <taxon>Erythrobacter</taxon>
    </lineage>
</organism>
<feature type="domain" description="3-dehydroquinate synthase C-terminal" evidence="21">
    <location>
        <begin position="190"/>
        <end position="339"/>
    </location>
</feature>
<keyword evidence="23" id="KW-1185">Reference proteome</keyword>
<comment type="cofactor">
    <cofactor evidence="2 19">
        <name>NAD(+)</name>
        <dbReference type="ChEBI" id="CHEBI:57540"/>
    </cofactor>
</comment>
<dbReference type="Gene3D" id="3.40.50.1970">
    <property type="match status" value="1"/>
</dbReference>
<evidence type="ECO:0000256" key="2">
    <source>
        <dbReference type="ARBA" id="ARBA00001911"/>
    </source>
</evidence>
<dbReference type="GO" id="GO:0046872">
    <property type="term" value="F:metal ion binding"/>
    <property type="evidence" value="ECO:0007669"/>
    <property type="project" value="UniProtKB-KW"/>
</dbReference>
<comment type="function">
    <text evidence="4 19">Catalyzes the conversion of 3-deoxy-D-arabino-heptulosonate 7-phosphate (DAHP) to dehydroquinate (DHQ).</text>
</comment>
<reference evidence="22 23" key="1">
    <citation type="submission" date="2014-04" db="EMBL/GenBank/DDBJ databases">
        <title>A comprehensive comparison of genomes of Erythrobacter spp. Strains.</title>
        <authorList>
            <person name="Zheng Q."/>
        </authorList>
    </citation>
    <scope>NUCLEOTIDE SEQUENCE [LARGE SCALE GENOMIC DNA]</scope>
    <source>
        <strain evidence="22 23">DSM 8509</strain>
    </source>
</reference>
<feature type="binding site" evidence="19">
    <location>
        <position position="160"/>
    </location>
    <ligand>
        <name>NAD(+)</name>
        <dbReference type="ChEBI" id="CHEBI:57540"/>
    </ligand>
</feature>
<evidence type="ECO:0000256" key="19">
    <source>
        <dbReference type="HAMAP-Rule" id="MF_00110"/>
    </source>
</evidence>
<evidence type="ECO:0000256" key="10">
    <source>
        <dbReference type="ARBA" id="ARBA00022490"/>
    </source>
</evidence>
<comment type="similarity">
    <text evidence="7 19">Belongs to the sugar phosphate cyclases superfamily. Dehydroquinate synthase family.</text>
</comment>
<dbReference type="GO" id="GO:0008652">
    <property type="term" value="P:amino acid biosynthetic process"/>
    <property type="evidence" value="ECO:0007669"/>
    <property type="project" value="UniProtKB-KW"/>
</dbReference>
<dbReference type="NCBIfam" id="TIGR01357">
    <property type="entry name" value="aroB"/>
    <property type="match status" value="1"/>
</dbReference>
<proteinExistence type="inferred from homology"/>
<feature type="binding site" evidence="19">
    <location>
        <begin position="114"/>
        <end position="118"/>
    </location>
    <ligand>
        <name>NAD(+)</name>
        <dbReference type="ChEBI" id="CHEBI:57540"/>
    </ligand>
</feature>
<evidence type="ECO:0000313" key="23">
    <source>
        <dbReference type="Proteomes" id="UP000027866"/>
    </source>
</evidence>
<comment type="pathway">
    <text evidence="6 19">Metabolic intermediate biosynthesis; chorismate biosynthesis; chorismate from D-erythrose 4-phosphate and phosphoenolpyruvate: step 2/7.</text>
</comment>
<comment type="catalytic activity">
    <reaction evidence="1 19">
        <text>7-phospho-2-dehydro-3-deoxy-D-arabino-heptonate = 3-dehydroquinate + phosphate</text>
        <dbReference type="Rhea" id="RHEA:21968"/>
        <dbReference type="ChEBI" id="CHEBI:32364"/>
        <dbReference type="ChEBI" id="CHEBI:43474"/>
        <dbReference type="ChEBI" id="CHEBI:58394"/>
        <dbReference type="EC" id="4.2.3.4"/>
    </reaction>
</comment>
<dbReference type="Proteomes" id="UP000027866">
    <property type="component" value="Unassembled WGS sequence"/>
</dbReference>
<dbReference type="Pfam" id="PF01761">
    <property type="entry name" value="DHQ_synthase"/>
    <property type="match status" value="1"/>
</dbReference>
<evidence type="ECO:0000256" key="11">
    <source>
        <dbReference type="ARBA" id="ARBA00022605"/>
    </source>
</evidence>
<comment type="cofactor">
    <cofactor evidence="19">
        <name>Co(2+)</name>
        <dbReference type="ChEBI" id="CHEBI:48828"/>
    </cofactor>
    <cofactor evidence="19">
        <name>Zn(2+)</name>
        <dbReference type="ChEBI" id="CHEBI:29105"/>
    </cofactor>
    <text evidence="19">Binds 1 divalent metal cation per subunit. Can use either Co(2+) or Zn(2+).</text>
</comment>
<name>A0A074MZA5_9SPHN</name>
<dbReference type="PANTHER" id="PTHR43622:SF7">
    <property type="entry name" value="3-DEHYDROQUINATE SYNTHASE, CHLOROPLASTIC"/>
    <property type="match status" value="1"/>
</dbReference>